<organism evidence="11 12">
    <name type="scientific">Mesomycoplasma hyorhinis SK76</name>
    <dbReference type="NCBI Taxonomy" id="1118964"/>
    <lineage>
        <taxon>Bacteria</taxon>
        <taxon>Bacillati</taxon>
        <taxon>Mycoplasmatota</taxon>
        <taxon>Mycoplasmoidales</taxon>
        <taxon>Metamycoplasmataceae</taxon>
        <taxon>Mesomycoplasma</taxon>
    </lineage>
</organism>
<dbReference type="FunFam" id="3.40.50.1470:FF:000001">
    <property type="entry name" value="Peptidyl-tRNA hydrolase"/>
    <property type="match status" value="1"/>
</dbReference>
<dbReference type="EMBL" id="CP003914">
    <property type="protein sequence ID" value="AFX74516.1"/>
    <property type="molecule type" value="Genomic_DNA"/>
</dbReference>
<dbReference type="AlphaFoldDB" id="A0AAI8FE10"/>
<dbReference type="PROSITE" id="PS01196">
    <property type="entry name" value="PEPT_TRNA_HYDROL_2"/>
    <property type="match status" value="1"/>
</dbReference>
<evidence type="ECO:0000256" key="7">
    <source>
        <dbReference type="ARBA" id="ARBA00050038"/>
    </source>
</evidence>
<evidence type="ECO:0000313" key="12">
    <source>
        <dbReference type="Proteomes" id="UP000009399"/>
    </source>
</evidence>
<dbReference type="HAMAP" id="MF_00083">
    <property type="entry name" value="Pept_tRNA_hydro_bact"/>
    <property type="match status" value="1"/>
</dbReference>
<feature type="site" description="Discriminates between blocked and unblocked aminoacyl-tRNA" evidence="8">
    <location>
        <position position="9"/>
    </location>
</feature>
<dbReference type="PANTHER" id="PTHR17224:SF1">
    <property type="entry name" value="PEPTIDYL-TRNA HYDROLASE"/>
    <property type="match status" value="1"/>
</dbReference>
<evidence type="ECO:0000256" key="6">
    <source>
        <dbReference type="ARBA" id="ARBA00048707"/>
    </source>
</evidence>
<dbReference type="InterPro" id="IPR036416">
    <property type="entry name" value="Pept_tRNA_hydro_sf"/>
</dbReference>
<feature type="binding site" evidence="8">
    <location>
        <position position="108"/>
    </location>
    <ligand>
        <name>tRNA</name>
        <dbReference type="ChEBI" id="CHEBI:17843"/>
    </ligand>
</feature>
<dbReference type="NCBIfam" id="TIGR00447">
    <property type="entry name" value="pth"/>
    <property type="match status" value="1"/>
</dbReference>
<reference evidence="11 12" key="1">
    <citation type="journal article" date="2013" name="Genome Announc.">
        <title>Complete Genome Sequence of Mycoplasma hyorhinis Strain SK76.</title>
        <authorList>
            <person name="Goodison S."/>
            <person name="Urquidi V."/>
            <person name="Kumar D."/>
            <person name="Reyes L."/>
            <person name="Rosser C.J."/>
        </authorList>
    </citation>
    <scope>NUCLEOTIDE SEQUENCE [LARGE SCALE GENOMIC DNA]</scope>
    <source>
        <strain evidence="11 12">SK76</strain>
    </source>
</reference>
<dbReference type="RefSeq" id="WP_013302354.1">
    <property type="nucleotide sequence ID" value="NC_019552.1"/>
</dbReference>
<dbReference type="GO" id="GO:0005737">
    <property type="term" value="C:cytoplasm"/>
    <property type="evidence" value="ECO:0007669"/>
    <property type="project" value="UniProtKB-SubCell"/>
</dbReference>
<dbReference type="GO" id="GO:0072344">
    <property type="term" value="P:rescue of stalled ribosome"/>
    <property type="evidence" value="ECO:0007669"/>
    <property type="project" value="UniProtKB-UniRule"/>
</dbReference>
<keyword evidence="8" id="KW-0963">Cytoplasm</keyword>
<dbReference type="PANTHER" id="PTHR17224">
    <property type="entry name" value="PEPTIDYL-TRNA HYDROLASE"/>
    <property type="match status" value="1"/>
</dbReference>
<dbReference type="GO" id="GO:0006515">
    <property type="term" value="P:protein quality control for misfolded or incompletely synthesized proteins"/>
    <property type="evidence" value="ECO:0007669"/>
    <property type="project" value="UniProtKB-UniRule"/>
</dbReference>
<feature type="active site" description="Proton acceptor" evidence="8">
    <location>
        <position position="19"/>
    </location>
</feature>
<dbReference type="GO" id="GO:0004045">
    <property type="term" value="F:peptidyl-tRNA hydrolase activity"/>
    <property type="evidence" value="ECO:0007669"/>
    <property type="project" value="UniProtKB-UniRule"/>
</dbReference>
<comment type="subcellular location">
    <subcellularLocation>
        <location evidence="8">Cytoplasm</location>
    </subcellularLocation>
</comment>
<dbReference type="GO" id="GO:0000049">
    <property type="term" value="F:tRNA binding"/>
    <property type="evidence" value="ECO:0007669"/>
    <property type="project" value="UniProtKB-UniRule"/>
</dbReference>
<evidence type="ECO:0000256" key="10">
    <source>
        <dbReference type="RuleBase" id="RU004320"/>
    </source>
</evidence>
<feature type="binding site" evidence="8">
    <location>
        <position position="62"/>
    </location>
    <ligand>
        <name>tRNA</name>
        <dbReference type="ChEBI" id="CHEBI:17843"/>
    </ligand>
</feature>
<dbReference type="EC" id="3.1.1.29" evidence="1 8"/>
<dbReference type="PROSITE" id="PS01195">
    <property type="entry name" value="PEPT_TRNA_HYDROL_1"/>
    <property type="match status" value="1"/>
</dbReference>
<feature type="binding site" evidence="8">
    <location>
        <position position="60"/>
    </location>
    <ligand>
        <name>tRNA</name>
        <dbReference type="ChEBI" id="CHEBI:17843"/>
    </ligand>
</feature>
<dbReference type="SUPFAM" id="SSF53178">
    <property type="entry name" value="Peptidyl-tRNA hydrolase-like"/>
    <property type="match status" value="1"/>
</dbReference>
<evidence type="ECO:0000256" key="2">
    <source>
        <dbReference type="ARBA" id="ARBA00022555"/>
    </source>
</evidence>
<dbReference type="InterPro" id="IPR018171">
    <property type="entry name" value="Pept_tRNA_hydro_CS"/>
</dbReference>
<keyword evidence="4 8" id="KW-0694">RNA-binding</keyword>
<dbReference type="Proteomes" id="UP000009399">
    <property type="component" value="Chromosome"/>
</dbReference>
<evidence type="ECO:0000256" key="1">
    <source>
        <dbReference type="ARBA" id="ARBA00013260"/>
    </source>
</evidence>
<feature type="site" description="Stabilizes the basic form of H active site to accept a proton" evidence="8">
    <location>
        <position position="87"/>
    </location>
</feature>
<dbReference type="InterPro" id="IPR001328">
    <property type="entry name" value="Pept_tRNA_hydro"/>
</dbReference>
<protein>
    <recommendedName>
        <fullName evidence="7 8">Peptidyl-tRNA hydrolase</fullName>
        <shortName evidence="8">Pth</shortName>
        <ecNumber evidence="1 8">3.1.1.29</ecNumber>
    </recommendedName>
</protein>
<evidence type="ECO:0000256" key="9">
    <source>
        <dbReference type="RuleBase" id="RU000673"/>
    </source>
</evidence>
<comment type="similarity">
    <text evidence="5 8 10">Belongs to the PTH family.</text>
</comment>
<evidence type="ECO:0000256" key="5">
    <source>
        <dbReference type="ARBA" id="ARBA00038063"/>
    </source>
</evidence>
<dbReference type="Pfam" id="PF01195">
    <property type="entry name" value="Pept_tRNA_hydro"/>
    <property type="match status" value="1"/>
</dbReference>
<dbReference type="CDD" id="cd00462">
    <property type="entry name" value="PTH"/>
    <property type="match status" value="1"/>
</dbReference>
<evidence type="ECO:0000256" key="3">
    <source>
        <dbReference type="ARBA" id="ARBA00022801"/>
    </source>
</evidence>
<dbReference type="GeneID" id="93248700"/>
<proteinExistence type="inferred from homology"/>
<comment type="subunit">
    <text evidence="8">Monomer.</text>
</comment>
<evidence type="ECO:0000313" key="11">
    <source>
        <dbReference type="EMBL" id="AFX74516.1"/>
    </source>
</evidence>
<evidence type="ECO:0000256" key="4">
    <source>
        <dbReference type="ARBA" id="ARBA00022884"/>
    </source>
</evidence>
<evidence type="ECO:0000256" key="8">
    <source>
        <dbReference type="HAMAP-Rule" id="MF_00083"/>
    </source>
</evidence>
<name>A0AAI8FE10_MESHY</name>
<dbReference type="KEGG" id="mhs:MOS_606"/>
<dbReference type="Gene3D" id="3.40.50.1470">
    <property type="entry name" value="Peptidyl-tRNA hydrolase"/>
    <property type="match status" value="1"/>
</dbReference>
<feature type="binding site" evidence="8">
    <location>
        <position position="14"/>
    </location>
    <ligand>
        <name>tRNA</name>
        <dbReference type="ChEBI" id="CHEBI:17843"/>
    </ligand>
</feature>
<gene>
    <name evidence="8" type="primary">pth</name>
    <name evidence="11" type="ORF">MOS_606</name>
</gene>
<comment type="catalytic activity">
    <reaction evidence="6 8 9">
        <text>an N-acyl-L-alpha-aminoacyl-tRNA + H2O = an N-acyl-L-amino acid + a tRNA + H(+)</text>
        <dbReference type="Rhea" id="RHEA:54448"/>
        <dbReference type="Rhea" id="RHEA-COMP:10123"/>
        <dbReference type="Rhea" id="RHEA-COMP:13883"/>
        <dbReference type="ChEBI" id="CHEBI:15377"/>
        <dbReference type="ChEBI" id="CHEBI:15378"/>
        <dbReference type="ChEBI" id="CHEBI:59874"/>
        <dbReference type="ChEBI" id="CHEBI:78442"/>
        <dbReference type="ChEBI" id="CHEBI:138191"/>
        <dbReference type="EC" id="3.1.1.29"/>
    </reaction>
</comment>
<accession>A0AAI8FE10</accession>
<keyword evidence="2 8" id="KW-0820">tRNA-binding</keyword>
<keyword evidence="3 8" id="KW-0378">Hydrolase</keyword>
<comment type="function">
    <text evidence="8">Catalyzes the release of premature peptidyl moieties from peptidyl-tRNA molecules trapped in stalled 50S ribosomal subunits, and thus maintains levels of free tRNAs and 50S ribosomes.</text>
</comment>
<comment type="function">
    <text evidence="8">Hydrolyzes ribosome-free peptidyl-tRNAs (with 1 or more amino acids incorporated), which drop off the ribosome during protein synthesis, or as a result of ribosome stalling.</text>
</comment>
<sequence length="191" mass="21939">MKLIVGLGNPGPQYELTKHNVGFRVIDKLAQSLKTDFINWRSIGLIIKTQDYILAKPLTYMNQSGLLVSELVKFYKINIDDILIVYDDMDFNVGQAIMRTNGSSAGHNGLKDIFRMLQTQEIKRLKIGISRDKNSKNYVLTPFDPIQEAIIKKVIDDCADILLYYLYNDFRKAIEKFNVKQNQQKNNITSS</sequence>